<proteinExistence type="predicted"/>
<dbReference type="RefSeq" id="WP_135761521.1">
    <property type="nucleotide sequence ID" value="NZ_RQHW01000048.1"/>
</dbReference>
<protein>
    <submittedName>
        <fullName evidence="1">Uncharacterized protein</fullName>
    </submittedName>
</protein>
<sequence>MNEKSIAFLVFDVLGENGSYKDSETKMSKKVLNHFKISSELSEKVWKDRLDRKINKEDVLEEFRNSDLKDQQELLAALFEVSESGHIKKYKRGNTLEVLLEIVDPSPPNDIISRELQTKFAVATVCMYDISKEGMDTFYMMLEAETYDRKEIQDLIDKNDEFDIEDGIKKFATLDPHNQTLVVQTICVICGIDAVEFNYPEGHILGRMLPYMNS</sequence>
<evidence type="ECO:0000313" key="1">
    <source>
        <dbReference type="EMBL" id="TGN18040.1"/>
    </source>
</evidence>
<dbReference type="EMBL" id="RQHW01000048">
    <property type="protein sequence ID" value="TGN18040.1"/>
    <property type="molecule type" value="Genomic_DNA"/>
</dbReference>
<dbReference type="AlphaFoldDB" id="A0A4R9LV46"/>
<organism evidence="1 2">
    <name type="scientific">Leptospira idonii</name>
    <dbReference type="NCBI Taxonomy" id="1193500"/>
    <lineage>
        <taxon>Bacteria</taxon>
        <taxon>Pseudomonadati</taxon>
        <taxon>Spirochaetota</taxon>
        <taxon>Spirochaetia</taxon>
        <taxon>Leptospirales</taxon>
        <taxon>Leptospiraceae</taxon>
        <taxon>Leptospira</taxon>
    </lineage>
</organism>
<dbReference type="Proteomes" id="UP000298058">
    <property type="component" value="Unassembled WGS sequence"/>
</dbReference>
<evidence type="ECO:0000313" key="2">
    <source>
        <dbReference type="Proteomes" id="UP000298058"/>
    </source>
</evidence>
<gene>
    <name evidence="1" type="ORF">EHS15_15580</name>
</gene>
<keyword evidence="2" id="KW-1185">Reference proteome</keyword>
<reference evidence="1" key="1">
    <citation type="journal article" date="2019" name="PLoS Negl. Trop. Dis.">
        <title>Revisiting the worldwide diversity of Leptospira species in the environment.</title>
        <authorList>
            <person name="Vincent A.T."/>
            <person name="Schiettekatte O."/>
            <person name="Bourhy P."/>
            <person name="Veyrier F.J."/>
            <person name="Picardeau M."/>
        </authorList>
    </citation>
    <scope>NUCLEOTIDE SEQUENCE [LARGE SCALE GENOMIC DNA]</scope>
    <source>
        <strain evidence="1">201300427</strain>
    </source>
</reference>
<accession>A0A4R9LV46</accession>
<comment type="caution">
    <text evidence="1">The sequence shown here is derived from an EMBL/GenBank/DDBJ whole genome shotgun (WGS) entry which is preliminary data.</text>
</comment>
<name>A0A4R9LV46_9LEPT</name>